<dbReference type="Gene3D" id="1.20.59.10">
    <property type="entry name" value="Chorismate mutase"/>
    <property type="match status" value="1"/>
</dbReference>
<evidence type="ECO:0000256" key="2">
    <source>
        <dbReference type="ARBA" id="ARBA00023235"/>
    </source>
</evidence>
<dbReference type="EMBL" id="FNBW01000010">
    <property type="protein sequence ID" value="SDG10743.1"/>
    <property type="molecule type" value="Genomic_DNA"/>
</dbReference>
<proteinExistence type="predicted"/>
<dbReference type="SMART" id="SM00830">
    <property type="entry name" value="CM_2"/>
    <property type="match status" value="1"/>
</dbReference>
<dbReference type="PANTHER" id="PTHR38041:SF1">
    <property type="entry name" value="CHORISMATE MUTASE"/>
    <property type="match status" value="1"/>
</dbReference>
<dbReference type="EC" id="5.4.99.5" evidence="1"/>
<evidence type="ECO:0000313" key="5">
    <source>
        <dbReference type="Proteomes" id="UP000198615"/>
    </source>
</evidence>
<dbReference type="PROSITE" id="PS51168">
    <property type="entry name" value="CHORISMATE_MUT_2"/>
    <property type="match status" value="1"/>
</dbReference>
<dbReference type="PANTHER" id="PTHR38041">
    <property type="entry name" value="CHORISMATE MUTASE"/>
    <property type="match status" value="1"/>
</dbReference>
<feature type="domain" description="Chorismate mutase" evidence="3">
    <location>
        <begin position="2"/>
        <end position="92"/>
    </location>
</feature>
<evidence type="ECO:0000313" key="4">
    <source>
        <dbReference type="EMBL" id="SDG10743.1"/>
    </source>
</evidence>
<dbReference type="Pfam" id="PF01817">
    <property type="entry name" value="CM_2"/>
    <property type="match status" value="1"/>
</dbReference>
<protein>
    <recommendedName>
        <fullName evidence="1">chorismate mutase</fullName>
        <ecNumber evidence="1">5.4.99.5</ecNumber>
    </recommendedName>
</protein>
<gene>
    <name evidence="4" type="ORF">SAMN05660686_03395</name>
</gene>
<dbReference type="InterPro" id="IPR051331">
    <property type="entry name" value="Chorismate_mutase-related"/>
</dbReference>
<dbReference type="GO" id="GO:0009697">
    <property type="term" value="P:salicylic acid biosynthetic process"/>
    <property type="evidence" value="ECO:0007669"/>
    <property type="project" value="TreeGrafter"/>
</dbReference>
<reference evidence="4 5" key="1">
    <citation type="submission" date="2016-10" db="EMBL/GenBank/DDBJ databases">
        <authorList>
            <person name="Varghese N."/>
            <person name="Submissions S."/>
        </authorList>
    </citation>
    <scope>NUCLEOTIDE SEQUENCE [LARGE SCALE GENOMIC DNA]</scope>
    <source>
        <strain evidence="4 5">DSM 18839</strain>
    </source>
</reference>
<keyword evidence="5" id="KW-1185">Reference proteome</keyword>
<keyword evidence="2" id="KW-0413">Isomerase</keyword>
<evidence type="ECO:0000256" key="1">
    <source>
        <dbReference type="ARBA" id="ARBA00012404"/>
    </source>
</evidence>
<accession>A0A8G2BJU2</accession>
<organism evidence="4 5">
    <name type="scientific">Thalassobaculum litoreum DSM 18839</name>
    <dbReference type="NCBI Taxonomy" id="1123362"/>
    <lineage>
        <taxon>Bacteria</taxon>
        <taxon>Pseudomonadati</taxon>
        <taxon>Pseudomonadota</taxon>
        <taxon>Alphaproteobacteria</taxon>
        <taxon>Rhodospirillales</taxon>
        <taxon>Thalassobaculaceae</taxon>
        <taxon>Thalassobaculum</taxon>
    </lineage>
</organism>
<evidence type="ECO:0000259" key="3">
    <source>
        <dbReference type="PROSITE" id="PS51168"/>
    </source>
</evidence>
<dbReference type="RefSeq" id="WP_175474260.1">
    <property type="nucleotide sequence ID" value="NZ_FNBW01000010.1"/>
</dbReference>
<sequence length="258" mass="26929">MADVAPSLAQLRAEIDRIDDALLGLLESRVAIGRRVAAAKGDASGPYLRPGREAAILRRLCSAASADLPTATLERIWREILGANLARQVDPLTVVYAPQGAEACLDLARDRGGAATRLETVESAEAAIAAAVDGRATLAVLPDVADSRWRWWPQLVSASQQDTSTQKPCVIARLPLFGEGGVPAYGVAPQGPDPSGDDVTLYAVRGTAESALDTAEIEGAHWSLIAADGYLEAGHIPAGAALIGAYARPETSRSKTST</sequence>
<dbReference type="InterPro" id="IPR036263">
    <property type="entry name" value="Chorismate_II_sf"/>
</dbReference>
<comment type="caution">
    <text evidence="4">The sequence shown here is derived from an EMBL/GenBank/DDBJ whole genome shotgun (WGS) entry which is preliminary data.</text>
</comment>
<name>A0A8G2BJU2_9PROT</name>
<dbReference type="GO" id="GO:0046417">
    <property type="term" value="P:chorismate metabolic process"/>
    <property type="evidence" value="ECO:0007669"/>
    <property type="project" value="InterPro"/>
</dbReference>
<dbReference type="SUPFAM" id="SSF48600">
    <property type="entry name" value="Chorismate mutase II"/>
    <property type="match status" value="1"/>
</dbReference>
<dbReference type="InterPro" id="IPR036979">
    <property type="entry name" value="CM_dom_sf"/>
</dbReference>
<dbReference type="InterPro" id="IPR002701">
    <property type="entry name" value="CM_II_prokaryot"/>
</dbReference>
<dbReference type="AlphaFoldDB" id="A0A8G2BJU2"/>
<dbReference type="GO" id="GO:0004106">
    <property type="term" value="F:chorismate mutase activity"/>
    <property type="evidence" value="ECO:0007669"/>
    <property type="project" value="UniProtKB-EC"/>
</dbReference>
<dbReference type="Proteomes" id="UP000198615">
    <property type="component" value="Unassembled WGS sequence"/>
</dbReference>